<dbReference type="Pfam" id="PF00532">
    <property type="entry name" value="Peripla_BP_1"/>
    <property type="match status" value="1"/>
</dbReference>
<dbReference type="PANTHER" id="PTHR30146:SF148">
    <property type="entry name" value="HTH-TYPE TRANSCRIPTIONAL REPRESSOR PURR-RELATED"/>
    <property type="match status" value="1"/>
</dbReference>
<keyword evidence="1" id="KW-0678">Repressor</keyword>
<dbReference type="InterPro" id="IPR000843">
    <property type="entry name" value="HTH_LacI"/>
</dbReference>
<dbReference type="GO" id="GO:0003700">
    <property type="term" value="F:DNA-binding transcription factor activity"/>
    <property type="evidence" value="ECO:0007669"/>
    <property type="project" value="TreeGrafter"/>
</dbReference>
<reference evidence="6 7" key="1">
    <citation type="submission" date="2018-12" db="EMBL/GenBank/DDBJ databases">
        <authorList>
            <consortium name="Pathogen Informatics"/>
        </authorList>
    </citation>
    <scope>NUCLEOTIDE SEQUENCE [LARGE SCALE GENOMIC DNA]</scope>
    <source>
        <strain evidence="6 7">NCTC9419</strain>
    </source>
</reference>
<evidence type="ECO:0000313" key="6">
    <source>
        <dbReference type="EMBL" id="VEA73888.1"/>
    </source>
</evidence>
<dbReference type="InterPro" id="IPR028082">
    <property type="entry name" value="Peripla_BP_I"/>
</dbReference>
<evidence type="ECO:0000259" key="5">
    <source>
        <dbReference type="PROSITE" id="PS50932"/>
    </source>
</evidence>
<feature type="domain" description="HTH lacI-type" evidence="5">
    <location>
        <begin position="11"/>
        <end position="65"/>
    </location>
</feature>
<proteinExistence type="predicted"/>
<evidence type="ECO:0000256" key="3">
    <source>
        <dbReference type="ARBA" id="ARBA00023125"/>
    </source>
</evidence>
<dbReference type="EMBL" id="LR134155">
    <property type="protein sequence ID" value="VEA73888.1"/>
    <property type="molecule type" value="Genomic_DNA"/>
</dbReference>
<evidence type="ECO:0000256" key="4">
    <source>
        <dbReference type="ARBA" id="ARBA00023163"/>
    </source>
</evidence>
<dbReference type="PANTHER" id="PTHR30146">
    <property type="entry name" value="LACI-RELATED TRANSCRIPTIONAL REPRESSOR"/>
    <property type="match status" value="1"/>
</dbReference>
<dbReference type="GO" id="GO:0000976">
    <property type="term" value="F:transcription cis-regulatory region binding"/>
    <property type="evidence" value="ECO:0007669"/>
    <property type="project" value="TreeGrafter"/>
</dbReference>
<gene>
    <name evidence="6" type="primary">degA</name>
    <name evidence="6" type="ORF">NCTC9419_05523</name>
</gene>
<protein>
    <submittedName>
        <fullName evidence="6">Degradation activator</fullName>
    </submittedName>
</protein>
<evidence type="ECO:0000313" key="7">
    <source>
        <dbReference type="Proteomes" id="UP000271603"/>
    </source>
</evidence>
<name>A0A3S4GPK1_SERRU</name>
<dbReference type="CDD" id="cd01392">
    <property type="entry name" value="HTH_LacI"/>
    <property type="match status" value="1"/>
</dbReference>
<keyword evidence="2" id="KW-0805">Transcription regulation</keyword>
<evidence type="ECO:0000256" key="2">
    <source>
        <dbReference type="ARBA" id="ARBA00023015"/>
    </source>
</evidence>
<dbReference type="InterPro" id="IPR001761">
    <property type="entry name" value="Peripla_BP/Lac1_sug-bd_dom"/>
</dbReference>
<dbReference type="Gene3D" id="3.40.50.2300">
    <property type="match status" value="1"/>
</dbReference>
<dbReference type="Pfam" id="PF00356">
    <property type="entry name" value="LacI"/>
    <property type="match status" value="1"/>
</dbReference>
<dbReference type="STRING" id="61652.AXX16_2752"/>
<keyword evidence="3" id="KW-0238">DNA-binding</keyword>
<evidence type="ECO:0000256" key="1">
    <source>
        <dbReference type="ARBA" id="ARBA00022491"/>
    </source>
</evidence>
<dbReference type="SUPFAM" id="SSF47413">
    <property type="entry name" value="lambda repressor-like DNA-binding domains"/>
    <property type="match status" value="1"/>
</dbReference>
<dbReference type="InterPro" id="IPR010982">
    <property type="entry name" value="Lambda_DNA-bd_dom_sf"/>
</dbReference>
<dbReference type="AlphaFoldDB" id="A0A3S4GPK1"/>
<keyword evidence="4" id="KW-0804">Transcription</keyword>
<dbReference type="Gene3D" id="1.10.260.40">
    <property type="entry name" value="lambda repressor-like DNA-binding domains"/>
    <property type="match status" value="1"/>
</dbReference>
<dbReference type="SUPFAM" id="SSF53822">
    <property type="entry name" value="Periplasmic binding protein-like I"/>
    <property type="match status" value="1"/>
</dbReference>
<dbReference type="PROSITE" id="PS00356">
    <property type="entry name" value="HTH_LACI_1"/>
    <property type="match status" value="1"/>
</dbReference>
<organism evidence="6 7">
    <name type="scientific">Serratia rubidaea</name>
    <name type="common">Serratia marinorubra</name>
    <dbReference type="NCBI Taxonomy" id="61652"/>
    <lineage>
        <taxon>Bacteria</taxon>
        <taxon>Pseudomonadati</taxon>
        <taxon>Pseudomonadota</taxon>
        <taxon>Gammaproteobacteria</taxon>
        <taxon>Enterobacterales</taxon>
        <taxon>Yersiniaceae</taxon>
        <taxon>Serratia</taxon>
    </lineage>
</organism>
<accession>A0A3S4GPK1</accession>
<sequence length="164" mass="17592">MFAEADTIKKITITDVAQHAAVSVSTVSLVLSGKGRISSATVARVHQAIEQLGYVRNRQAATLRGAASGVIGLILRDIGDPFYAEMTAGLSEALEAQGKVLFLTQSGRDGAGLMRCFDTLLTHGVDGLVLAAARSSPTICRRRRPSRACRWCAPRAPAAWRRWT</sequence>
<dbReference type="PROSITE" id="PS50932">
    <property type="entry name" value="HTH_LACI_2"/>
    <property type="match status" value="1"/>
</dbReference>
<dbReference type="Proteomes" id="UP000271603">
    <property type="component" value="Chromosome"/>
</dbReference>
<dbReference type="SMART" id="SM00354">
    <property type="entry name" value="HTH_LACI"/>
    <property type="match status" value="1"/>
</dbReference>